<protein>
    <submittedName>
        <fullName evidence="1">Uncharacterized protein</fullName>
    </submittedName>
</protein>
<organism evidence="1">
    <name type="scientific">Rhizophora mucronata</name>
    <name type="common">Asiatic mangrove</name>
    <dbReference type="NCBI Taxonomy" id="61149"/>
    <lineage>
        <taxon>Eukaryota</taxon>
        <taxon>Viridiplantae</taxon>
        <taxon>Streptophyta</taxon>
        <taxon>Embryophyta</taxon>
        <taxon>Tracheophyta</taxon>
        <taxon>Spermatophyta</taxon>
        <taxon>Magnoliopsida</taxon>
        <taxon>eudicotyledons</taxon>
        <taxon>Gunneridae</taxon>
        <taxon>Pentapetalae</taxon>
        <taxon>rosids</taxon>
        <taxon>fabids</taxon>
        <taxon>Malpighiales</taxon>
        <taxon>Rhizophoraceae</taxon>
        <taxon>Rhizophora</taxon>
    </lineage>
</organism>
<dbReference type="EMBL" id="GGEC01067450">
    <property type="protein sequence ID" value="MBX47934.1"/>
    <property type="molecule type" value="Transcribed_RNA"/>
</dbReference>
<reference evidence="1" key="1">
    <citation type="submission" date="2018-02" db="EMBL/GenBank/DDBJ databases">
        <title>Rhizophora mucronata_Transcriptome.</title>
        <authorList>
            <person name="Meera S.P."/>
            <person name="Sreeshan A."/>
            <person name="Augustine A."/>
        </authorList>
    </citation>
    <scope>NUCLEOTIDE SEQUENCE</scope>
    <source>
        <tissue evidence="1">Leaf</tissue>
    </source>
</reference>
<sequence>MLHCCATKVPESLFTSLKRT</sequence>
<evidence type="ECO:0000313" key="1">
    <source>
        <dbReference type="EMBL" id="MBX47934.1"/>
    </source>
</evidence>
<accession>A0A2P2NZN5</accession>
<proteinExistence type="predicted"/>
<name>A0A2P2NZN5_RHIMU</name>
<dbReference type="AlphaFoldDB" id="A0A2P2NZN5"/>